<dbReference type="SMART" id="SM00925">
    <property type="entry name" value="MltA"/>
    <property type="match status" value="1"/>
</dbReference>
<dbReference type="InterPro" id="IPR010611">
    <property type="entry name" value="3D_dom"/>
</dbReference>
<gene>
    <name evidence="7" type="ORF">EZ313_09625</name>
</gene>
<dbReference type="GO" id="GO:0009253">
    <property type="term" value="P:peptidoglycan catabolic process"/>
    <property type="evidence" value="ECO:0007669"/>
    <property type="project" value="TreeGrafter"/>
</dbReference>
<dbReference type="AlphaFoldDB" id="A0A4Z0C8X7"/>
<dbReference type="Proteomes" id="UP000298180">
    <property type="component" value="Unassembled WGS sequence"/>
</dbReference>
<dbReference type="GO" id="GO:0071555">
    <property type="term" value="P:cell wall organization"/>
    <property type="evidence" value="ECO:0007669"/>
    <property type="project" value="UniProtKB-KW"/>
</dbReference>
<comment type="caution">
    <text evidence="7">The sequence shown here is derived from an EMBL/GenBank/DDBJ whole genome shotgun (WGS) entry which is preliminary data.</text>
</comment>
<proteinExistence type="predicted"/>
<feature type="domain" description="Lytic transglycosylase MltA" evidence="6">
    <location>
        <begin position="177"/>
        <end position="316"/>
    </location>
</feature>
<dbReference type="Gene3D" id="2.40.240.50">
    <property type="entry name" value="Barwin-like endoglucanases"/>
    <property type="match status" value="1"/>
</dbReference>
<dbReference type="Gene3D" id="2.40.40.10">
    <property type="entry name" value="RlpA-like domain"/>
    <property type="match status" value="2"/>
</dbReference>
<organism evidence="7 8">
    <name type="scientific">Ramlibacter henchirensis</name>
    <dbReference type="NCBI Taxonomy" id="204072"/>
    <lineage>
        <taxon>Bacteria</taxon>
        <taxon>Pseudomonadati</taxon>
        <taxon>Pseudomonadota</taxon>
        <taxon>Betaproteobacteria</taxon>
        <taxon>Burkholderiales</taxon>
        <taxon>Comamonadaceae</taxon>
        <taxon>Ramlibacter</taxon>
    </lineage>
</organism>
<evidence type="ECO:0000313" key="7">
    <source>
        <dbReference type="EMBL" id="TFZ06858.1"/>
    </source>
</evidence>
<dbReference type="PANTHER" id="PTHR30124:SF0">
    <property type="entry name" value="MEMBRANE-BOUND LYTIC MUREIN TRANSGLYCOSYLASE A"/>
    <property type="match status" value="1"/>
</dbReference>
<dbReference type="Pfam" id="PF03562">
    <property type="entry name" value="MltA"/>
    <property type="match status" value="1"/>
</dbReference>
<dbReference type="SUPFAM" id="SSF50685">
    <property type="entry name" value="Barwin-like endoglucanases"/>
    <property type="match status" value="1"/>
</dbReference>
<dbReference type="CDD" id="cd14485">
    <property type="entry name" value="mltA_like_LT_A"/>
    <property type="match status" value="1"/>
</dbReference>
<dbReference type="InterPro" id="IPR005300">
    <property type="entry name" value="MltA_B"/>
</dbReference>
<dbReference type="OrthoDB" id="9783686at2"/>
<evidence type="ECO:0000256" key="2">
    <source>
        <dbReference type="ARBA" id="ARBA00012587"/>
    </source>
</evidence>
<name>A0A4Z0C8X7_9BURK</name>
<dbReference type="CDD" id="cd14668">
    <property type="entry name" value="mlta_B"/>
    <property type="match status" value="1"/>
</dbReference>
<dbReference type="GO" id="GO:0004553">
    <property type="term" value="F:hydrolase activity, hydrolyzing O-glycosyl compounds"/>
    <property type="evidence" value="ECO:0007669"/>
    <property type="project" value="InterPro"/>
</dbReference>
<dbReference type="PANTHER" id="PTHR30124">
    <property type="entry name" value="MEMBRANE-BOUND LYTIC MUREIN TRANSGLYCOSYLASE A"/>
    <property type="match status" value="1"/>
</dbReference>
<evidence type="ECO:0000256" key="3">
    <source>
        <dbReference type="ARBA" id="ARBA00023239"/>
    </source>
</evidence>
<dbReference type="EC" id="4.2.2.n1" evidence="2"/>
<dbReference type="PIRSF" id="PIRSF019422">
    <property type="entry name" value="MltA"/>
    <property type="match status" value="1"/>
</dbReference>
<evidence type="ECO:0000256" key="4">
    <source>
        <dbReference type="ARBA" id="ARBA00023316"/>
    </source>
</evidence>
<sequence>MVHHTMSTSTTSASRASSRISSMSSLSWSRFAKVAAIVGTLAGCGSVPLDEPVPHTPSPTAPTPAAVITLPPVPAPPMEAPVAGAPLLQGKSRWHPVAWSELPGFDDDALHEAWNAWLRSCERPLPAFASLCPQVRQLSIAGPAEQREWMRRHLQPYRVEPLQGPAEGLLTAYYEPLLEASREPSARHTVPLYRPPASLASRKPWYSRQEIDTLPEAKAQLRGREIAFLADPLDALVLQIQGSGRVRVTERDGSQRLVRLAYAGSNEHPYRSVGGWLLQQGAVRDASWPGIKAWVRDNPHRLQEMLWSNPRTVFFREEPLGDLDAAFGPRGAQGVALTPGRSIAVDKESIPYGTPVWLASNGPLLKLQRLVLAQDTGSAIVGALRADYFAGWGAEAGELAGRLKQPLRMWVLWPK</sequence>
<dbReference type="InterPro" id="IPR036908">
    <property type="entry name" value="RlpA-like_sf"/>
</dbReference>
<dbReference type="GO" id="GO:0008933">
    <property type="term" value="F:peptidoglycan lytic transglycosylase activity"/>
    <property type="evidence" value="ECO:0007669"/>
    <property type="project" value="TreeGrafter"/>
</dbReference>
<dbReference type="GO" id="GO:0019867">
    <property type="term" value="C:outer membrane"/>
    <property type="evidence" value="ECO:0007669"/>
    <property type="project" value="InterPro"/>
</dbReference>
<dbReference type="InterPro" id="IPR026044">
    <property type="entry name" value="MltA"/>
</dbReference>
<protein>
    <recommendedName>
        <fullName evidence="2">peptidoglycan lytic exotransglycosylase</fullName>
        <ecNumber evidence="2">4.2.2.n1</ecNumber>
    </recommendedName>
    <alternativeName>
        <fullName evidence="5">Murein hydrolase A</fullName>
    </alternativeName>
</protein>
<dbReference type="EMBL" id="SMLM01000001">
    <property type="protein sequence ID" value="TFZ06858.1"/>
    <property type="molecule type" value="Genomic_DNA"/>
</dbReference>
<evidence type="ECO:0000313" key="8">
    <source>
        <dbReference type="Proteomes" id="UP000298180"/>
    </source>
</evidence>
<comment type="catalytic activity">
    <reaction evidence="1">
        <text>Exolytic cleavage of the (1-&gt;4)-beta-glycosidic linkage between N-acetylmuramic acid (MurNAc) and N-acetylglucosamine (GlcNAc) residues in peptidoglycan, from either the reducing or the non-reducing ends of the peptidoglycan chains, with concomitant formation of a 1,6-anhydrobond in the MurNAc residue.</text>
        <dbReference type="EC" id="4.2.2.n1"/>
    </reaction>
</comment>
<reference evidence="7 8" key="1">
    <citation type="submission" date="2019-03" db="EMBL/GenBank/DDBJ databases">
        <title>Ramlibacter henchirensis DSM 14656, whole genome shotgun sequence.</title>
        <authorList>
            <person name="Zhang X."/>
            <person name="Feng G."/>
            <person name="Zhu H."/>
        </authorList>
    </citation>
    <scope>NUCLEOTIDE SEQUENCE [LARGE SCALE GENOMIC DNA]</scope>
    <source>
        <strain evidence="7 8">DSM 14656</strain>
    </source>
</reference>
<dbReference type="GO" id="GO:0009254">
    <property type="term" value="P:peptidoglycan turnover"/>
    <property type="evidence" value="ECO:0007669"/>
    <property type="project" value="InterPro"/>
</dbReference>
<dbReference type="Pfam" id="PF06725">
    <property type="entry name" value="3D"/>
    <property type="match status" value="1"/>
</dbReference>
<evidence type="ECO:0000256" key="1">
    <source>
        <dbReference type="ARBA" id="ARBA00001420"/>
    </source>
</evidence>
<evidence type="ECO:0000259" key="6">
    <source>
        <dbReference type="SMART" id="SM00925"/>
    </source>
</evidence>
<accession>A0A4Z0C8X7</accession>
<keyword evidence="3" id="KW-0456">Lyase</keyword>
<evidence type="ECO:0000256" key="5">
    <source>
        <dbReference type="ARBA" id="ARBA00030918"/>
    </source>
</evidence>
<keyword evidence="4" id="KW-0961">Cell wall biogenesis/degradation</keyword>
<dbReference type="RefSeq" id="WP_135262945.1">
    <property type="nucleotide sequence ID" value="NZ_SMLM01000001.1"/>
</dbReference>
<keyword evidence="8" id="KW-1185">Reference proteome</keyword>